<dbReference type="EC" id="2.4.1.-" evidence="5"/>
<proteinExistence type="inferred from homology"/>
<keyword evidence="5" id="KW-0808">Transferase</keyword>
<dbReference type="GO" id="GO:0071970">
    <property type="term" value="P:fungal-type cell wall (1-&gt;3)-beta-D-glucan biosynthetic process"/>
    <property type="evidence" value="ECO:0007669"/>
    <property type="project" value="TreeGrafter"/>
</dbReference>
<comment type="similarity">
    <text evidence="2 5">Belongs to the glycosyl hydrolase 72 family.</text>
</comment>
<dbReference type="Gene3D" id="3.20.20.80">
    <property type="entry name" value="Glycosidases"/>
    <property type="match status" value="1"/>
</dbReference>
<feature type="chain" id="PRO_5025714375" description="1,3-beta-glucanosyltransferase" evidence="5">
    <location>
        <begin position="19"/>
        <end position="474"/>
    </location>
</feature>
<dbReference type="GO" id="GO:0042124">
    <property type="term" value="F:1,3-beta-glucanosyltransferase activity"/>
    <property type="evidence" value="ECO:0007669"/>
    <property type="project" value="TreeGrafter"/>
</dbReference>
<feature type="compositionally biased region" description="Low complexity" evidence="6">
    <location>
        <begin position="426"/>
        <end position="446"/>
    </location>
</feature>
<dbReference type="AlphaFoldDB" id="A0A6A6UJG9"/>
<evidence type="ECO:0000256" key="1">
    <source>
        <dbReference type="ARBA" id="ARBA00004609"/>
    </source>
</evidence>
<dbReference type="PANTHER" id="PTHR31468">
    <property type="entry name" value="1,3-BETA-GLUCANOSYLTRANSFERASE GAS1"/>
    <property type="match status" value="1"/>
</dbReference>
<dbReference type="OrthoDB" id="421038at2759"/>
<evidence type="ECO:0000256" key="3">
    <source>
        <dbReference type="ARBA" id="ARBA00022729"/>
    </source>
</evidence>
<comment type="function">
    <text evidence="5">Splits internally a 1,3-beta-glucan molecule and transfers the newly generated reducing end (the donor) to the non-reducing end of another 1,3-beta-glucan molecule (the acceptor) forming a 1,3-beta linkage, resulting in the elongation of 1,3-beta-glucan chains in the cell wall.</text>
</comment>
<dbReference type="InterPro" id="IPR004886">
    <property type="entry name" value="Glucanosyltransferase"/>
</dbReference>
<dbReference type="InterPro" id="IPR017853">
    <property type="entry name" value="GH"/>
</dbReference>
<evidence type="ECO:0000313" key="7">
    <source>
        <dbReference type="EMBL" id="KAF2672362.1"/>
    </source>
</evidence>
<gene>
    <name evidence="7" type="ORF">BT63DRAFT_398665</name>
</gene>
<feature type="signal peptide" evidence="5">
    <location>
        <begin position="1"/>
        <end position="18"/>
    </location>
</feature>
<dbReference type="PANTHER" id="PTHR31468:SF4">
    <property type="entry name" value="1,3-BETA-GLUCANOSYLTRANSFERASE GAS3-RELATED"/>
    <property type="match status" value="1"/>
</dbReference>
<dbReference type="GO" id="GO:0098552">
    <property type="term" value="C:side of membrane"/>
    <property type="evidence" value="ECO:0007669"/>
    <property type="project" value="UniProtKB-KW"/>
</dbReference>
<protein>
    <recommendedName>
        <fullName evidence="5">1,3-beta-glucanosyltransferase</fullName>
        <ecNumber evidence="5">2.4.1.-</ecNumber>
    </recommendedName>
</protein>
<dbReference type="GO" id="GO:0005886">
    <property type="term" value="C:plasma membrane"/>
    <property type="evidence" value="ECO:0007669"/>
    <property type="project" value="UniProtKB-SubCell"/>
</dbReference>
<reference evidence="7" key="1">
    <citation type="journal article" date="2020" name="Stud. Mycol.">
        <title>101 Dothideomycetes genomes: a test case for predicting lifestyles and emergence of pathogens.</title>
        <authorList>
            <person name="Haridas S."/>
            <person name="Albert R."/>
            <person name="Binder M."/>
            <person name="Bloem J."/>
            <person name="Labutti K."/>
            <person name="Salamov A."/>
            <person name="Andreopoulos B."/>
            <person name="Baker S."/>
            <person name="Barry K."/>
            <person name="Bills G."/>
            <person name="Bluhm B."/>
            <person name="Cannon C."/>
            <person name="Castanera R."/>
            <person name="Culley D."/>
            <person name="Daum C."/>
            <person name="Ezra D."/>
            <person name="Gonzalez J."/>
            <person name="Henrissat B."/>
            <person name="Kuo A."/>
            <person name="Liang C."/>
            <person name="Lipzen A."/>
            <person name="Lutzoni F."/>
            <person name="Magnuson J."/>
            <person name="Mondo S."/>
            <person name="Nolan M."/>
            <person name="Ohm R."/>
            <person name="Pangilinan J."/>
            <person name="Park H.-J."/>
            <person name="Ramirez L."/>
            <person name="Alfaro M."/>
            <person name="Sun H."/>
            <person name="Tritt A."/>
            <person name="Yoshinaga Y."/>
            <person name="Zwiers L.-H."/>
            <person name="Turgeon B."/>
            <person name="Goodwin S."/>
            <person name="Spatafora J."/>
            <person name="Crous P."/>
            <person name="Grigoriev I."/>
        </authorList>
    </citation>
    <scope>NUCLEOTIDE SEQUENCE</scope>
    <source>
        <strain evidence="7">CBS 115976</strain>
    </source>
</reference>
<name>A0A6A6UJG9_9PEZI</name>
<keyword evidence="5" id="KW-0472">Membrane</keyword>
<dbReference type="Proteomes" id="UP000799302">
    <property type="component" value="Unassembled WGS sequence"/>
</dbReference>
<accession>A0A6A6UJG9</accession>
<evidence type="ECO:0000256" key="5">
    <source>
        <dbReference type="RuleBase" id="RU361209"/>
    </source>
</evidence>
<dbReference type="EMBL" id="MU004232">
    <property type="protein sequence ID" value="KAF2672362.1"/>
    <property type="molecule type" value="Genomic_DNA"/>
</dbReference>
<dbReference type="GO" id="GO:0031505">
    <property type="term" value="P:fungal-type cell wall organization"/>
    <property type="evidence" value="ECO:0007669"/>
    <property type="project" value="TreeGrafter"/>
</dbReference>
<organism evidence="7 8">
    <name type="scientific">Microthyrium microscopicum</name>
    <dbReference type="NCBI Taxonomy" id="703497"/>
    <lineage>
        <taxon>Eukaryota</taxon>
        <taxon>Fungi</taxon>
        <taxon>Dikarya</taxon>
        <taxon>Ascomycota</taxon>
        <taxon>Pezizomycotina</taxon>
        <taxon>Dothideomycetes</taxon>
        <taxon>Dothideomycetes incertae sedis</taxon>
        <taxon>Microthyriales</taxon>
        <taxon>Microthyriaceae</taxon>
        <taxon>Microthyrium</taxon>
    </lineage>
</organism>
<keyword evidence="8" id="KW-1185">Reference proteome</keyword>
<evidence type="ECO:0000313" key="8">
    <source>
        <dbReference type="Proteomes" id="UP000799302"/>
    </source>
</evidence>
<comment type="subcellular location">
    <subcellularLocation>
        <location evidence="1 5">Cell membrane</location>
        <topology evidence="1 5">Lipid-anchor</topology>
        <topology evidence="1 5">GPI-anchor</topology>
    </subcellularLocation>
</comment>
<keyword evidence="5" id="KW-0449">Lipoprotein</keyword>
<sequence length="474" mass="49906">MLVTRAFVAAVLSVLVSAVDTADTKGIAFVDTATNKRLQIIGVDYQPGGQASFDPSTGKDVLSDSSVCLRDAVIMQQLGVNTIRVYNVNPQTNHDACMSIFNAAGIYVIVDVNSPFMSLNRADPASSYNSAYLTYIFGQVENFKGYPNTLAFFAGNEVINDIPTAGSNPPYIRAIQRDLRQYIAKQSTRHIPVGYSAADVREVLTDTWNYLTCAINGDANDITRGELFGLNSYSWCGAAATFQSAGYNTLVSDFQSTSVPVFFSEYGCNLPAGVPRVFNEVQALYGPNMTDFNGGLVYEYSQETSNYGLVTINSDGSVQLLKDFDNLQGQYNKIDKNLVTTLPSTNPAPVKCDASLITQQGFNTSWVLPTAPAGTDALIANGISKPQQGKLVDVTSTSVTQKVLSSSGTAITGLALNKQTGSNLPSGATTSSNTSQSGGSSSSSGKKGAASSAYGISGGVIGAAMAAAGLFALL</sequence>
<keyword evidence="4" id="KW-0325">Glycoprotein</keyword>
<keyword evidence="5" id="KW-0336">GPI-anchor</keyword>
<evidence type="ECO:0000256" key="6">
    <source>
        <dbReference type="SAM" id="MobiDB-lite"/>
    </source>
</evidence>
<dbReference type="Pfam" id="PF03198">
    <property type="entry name" value="Glyco_hydro_72"/>
    <property type="match status" value="1"/>
</dbReference>
<keyword evidence="3 5" id="KW-0732">Signal</keyword>
<dbReference type="SUPFAM" id="SSF51445">
    <property type="entry name" value="(Trans)glycosidases"/>
    <property type="match status" value="1"/>
</dbReference>
<evidence type="ECO:0000256" key="4">
    <source>
        <dbReference type="ARBA" id="ARBA00023180"/>
    </source>
</evidence>
<evidence type="ECO:0000256" key="2">
    <source>
        <dbReference type="ARBA" id="ARBA00007528"/>
    </source>
</evidence>
<feature type="region of interest" description="Disordered" evidence="6">
    <location>
        <begin position="422"/>
        <end position="446"/>
    </location>
</feature>